<evidence type="ECO:0000313" key="1">
    <source>
        <dbReference type="EMBL" id="GBM37089.1"/>
    </source>
</evidence>
<organism evidence="1 2">
    <name type="scientific">Araneus ventricosus</name>
    <name type="common">Orbweaver spider</name>
    <name type="synonym">Epeira ventricosa</name>
    <dbReference type="NCBI Taxonomy" id="182803"/>
    <lineage>
        <taxon>Eukaryota</taxon>
        <taxon>Metazoa</taxon>
        <taxon>Ecdysozoa</taxon>
        <taxon>Arthropoda</taxon>
        <taxon>Chelicerata</taxon>
        <taxon>Arachnida</taxon>
        <taxon>Araneae</taxon>
        <taxon>Araneomorphae</taxon>
        <taxon>Entelegynae</taxon>
        <taxon>Araneoidea</taxon>
        <taxon>Araneidae</taxon>
        <taxon>Araneus</taxon>
    </lineage>
</organism>
<comment type="caution">
    <text evidence="1">The sequence shown here is derived from an EMBL/GenBank/DDBJ whole genome shotgun (WGS) entry which is preliminary data.</text>
</comment>
<reference evidence="1 2" key="1">
    <citation type="journal article" date="2019" name="Sci. Rep.">
        <title>Orb-weaving spider Araneus ventricosus genome elucidates the spidroin gene catalogue.</title>
        <authorList>
            <person name="Kono N."/>
            <person name="Nakamura H."/>
            <person name="Ohtoshi R."/>
            <person name="Moran D.A.P."/>
            <person name="Shinohara A."/>
            <person name="Yoshida Y."/>
            <person name="Fujiwara M."/>
            <person name="Mori M."/>
            <person name="Tomita M."/>
            <person name="Arakawa K."/>
        </authorList>
    </citation>
    <scope>NUCLEOTIDE SEQUENCE [LARGE SCALE GENOMIC DNA]</scope>
</reference>
<dbReference type="EMBL" id="BGPR01000828">
    <property type="protein sequence ID" value="GBM37089.1"/>
    <property type="molecule type" value="Genomic_DNA"/>
</dbReference>
<gene>
    <name evidence="1" type="ORF">AVEN_138140_1</name>
</gene>
<evidence type="ECO:0000313" key="2">
    <source>
        <dbReference type="Proteomes" id="UP000499080"/>
    </source>
</evidence>
<proteinExistence type="predicted"/>
<dbReference type="AlphaFoldDB" id="A0A4Y2F9R2"/>
<accession>A0A4Y2F9R2</accession>
<name>A0A4Y2F9R2_ARAVE</name>
<dbReference type="Proteomes" id="UP000499080">
    <property type="component" value="Unassembled WGS sequence"/>
</dbReference>
<sequence>MEYYILDDGSVSESSWGDFSAEMFSSSLGEMERITEEANRTNEEMMEVTNEEIIGVNEAVAVEANYVNEAVAVEANYVNEAVAVEANYANEAVAIEANYANEVIITAVTEKITSVNEVVISAVTDEATNVGEEVIEAVTDEATSGNEEEASICRQEIEPPGEKESRVKMRHFLSDEKYFFVEDLIEAVKETRNEDEGNSPDQKRRKKDRPSGCAFYFSAKNKYFVQTYIYSQKEDFISLIKESTPPSYICVFETCKERFIERYKPETYSEKSFVNFCAAIAYLGIHCSARGLDPSAESKATNYICSLLYDVLQRGTLQKSSWQKSESYFQIE</sequence>
<protein>
    <submittedName>
        <fullName evidence="1">Uncharacterized protein</fullName>
    </submittedName>
</protein>
<keyword evidence="2" id="KW-1185">Reference proteome</keyword>